<dbReference type="Proteomes" id="UP001172911">
    <property type="component" value="Unassembled WGS sequence"/>
</dbReference>
<gene>
    <name evidence="3" type="ORF">P6N53_03925</name>
</gene>
<organism evidence="3 4">
    <name type="scientific">Desulforamulus aquiferis</name>
    <dbReference type="NCBI Taxonomy" id="1397668"/>
    <lineage>
        <taxon>Bacteria</taxon>
        <taxon>Bacillati</taxon>
        <taxon>Bacillota</taxon>
        <taxon>Clostridia</taxon>
        <taxon>Eubacteriales</taxon>
        <taxon>Peptococcaceae</taxon>
        <taxon>Desulforamulus</taxon>
    </lineage>
</organism>
<protein>
    <submittedName>
        <fullName evidence="3">GerMN domain-containing protein</fullName>
    </submittedName>
</protein>
<dbReference type="AlphaFoldDB" id="A0AAW7ZBA4"/>
<dbReference type="EMBL" id="JARPTC010000004">
    <property type="protein sequence ID" value="MDO7786366.1"/>
    <property type="molecule type" value="Genomic_DNA"/>
</dbReference>
<evidence type="ECO:0000313" key="4">
    <source>
        <dbReference type="Proteomes" id="UP001172911"/>
    </source>
</evidence>
<evidence type="ECO:0000259" key="2">
    <source>
        <dbReference type="SMART" id="SM00909"/>
    </source>
</evidence>
<reference evidence="3" key="2">
    <citation type="submission" date="2023-03" db="EMBL/GenBank/DDBJ databases">
        <authorList>
            <person name="Zhang Z."/>
        </authorList>
    </citation>
    <scope>NUCLEOTIDE SEQUENCE</scope>
    <source>
        <strain evidence="3">DSA</strain>
    </source>
</reference>
<evidence type="ECO:0000313" key="3">
    <source>
        <dbReference type="EMBL" id="MDO7786366.1"/>
    </source>
</evidence>
<accession>A0AAW7ZBA4</accession>
<name>A0AAW7ZBA4_9FIRM</name>
<keyword evidence="4" id="KW-1185">Reference proteome</keyword>
<dbReference type="PROSITE" id="PS51257">
    <property type="entry name" value="PROKAR_LIPOPROTEIN"/>
    <property type="match status" value="1"/>
</dbReference>
<dbReference type="InterPro" id="IPR019606">
    <property type="entry name" value="GerMN"/>
</dbReference>
<dbReference type="RefSeq" id="WP_304541342.1">
    <property type="nucleotide sequence ID" value="NZ_JARPTC010000004.1"/>
</dbReference>
<feature type="chain" id="PRO_5043532633" evidence="1">
    <location>
        <begin position="20"/>
        <end position="170"/>
    </location>
</feature>
<keyword evidence="1" id="KW-0732">Signal</keyword>
<reference evidence="3" key="1">
    <citation type="journal article" date="2023" name="J. Hazard. Mater.">
        <title>Anaerobic biodegradation of pyrene and benzo[a]pyrene by a new sulfate-reducing Desulforamulus aquiferis strain DSA.</title>
        <authorList>
            <person name="Zhang Z."/>
            <person name="Sun J."/>
            <person name="Gong X."/>
            <person name="Wang C."/>
            <person name="Wang H."/>
        </authorList>
    </citation>
    <scope>NUCLEOTIDE SEQUENCE</scope>
    <source>
        <strain evidence="3">DSA</strain>
    </source>
</reference>
<dbReference type="SMART" id="SM00909">
    <property type="entry name" value="Germane"/>
    <property type="match status" value="1"/>
</dbReference>
<feature type="domain" description="GerMN" evidence="2">
    <location>
        <begin position="71"/>
        <end position="154"/>
    </location>
</feature>
<comment type="caution">
    <text evidence="3">The sequence shown here is derived from an EMBL/GenBank/DDBJ whole genome shotgun (WGS) entry which is preliminary data.</text>
</comment>
<proteinExistence type="predicted"/>
<dbReference type="Pfam" id="PF10646">
    <property type="entry name" value="Germane"/>
    <property type="match status" value="1"/>
</dbReference>
<feature type="signal peptide" evidence="1">
    <location>
        <begin position="1"/>
        <end position="19"/>
    </location>
</feature>
<sequence length="170" mass="18797">MKKYTILVVMMILSLIVVGCGNSKTDQEAAPVLVEQEPSPERVKVVLYFANEQADALVPVEREIDKPNDMVVALVNELAKPDKLNPVIPEGTELIYYQKDGDTITLNFNQALANMQGSTGEFIAVNAIVNTITQLPEFNKVQLLVERSPLTTGHAVYDKPLVRDESTINK</sequence>
<evidence type="ECO:0000256" key="1">
    <source>
        <dbReference type="SAM" id="SignalP"/>
    </source>
</evidence>